<sequence length="538" mass="54872">MTNKPEKTERTILAGDDWSVPAENGVGRRTLVQATAWTIPVVASAVATPAFAASLSPTLEIVNGPFAVTACSAVPTVVVHATTDGSTPVASGTPITITLPAGYSWSDGTTAPKVFPTGANGDASVTGVVAGPANGTAVITATGNGTSDTTTVTTTGEKLFLKAATPTSTGVIRSTQFPAGLTITDLQTTTGPGGITYLYALASDGSVYISSYSGNAQPSAWSQAPTLAGSVTEMAAGTNNSAFTWLTDGTSVQSATKNSAGSYVTAPALPAGVTITDLEATKGSGGTTHIFATGSDGTVYHATWNGTAASTSSWTASPSLSGTVTDVSVGTDGSAFAWATDGTSVTSVTVNSSGSYVSTPTFPAGVTITDLTSTTGPGGITWIYGKGSDGSVYYSTWNGSASSTSAWTKSPSFEGDVATLTVTNNNSAAGWVTDGTSVKSVTPNGGGAYYSTQVLPNGASVKDVQVTKGSGGSDVDLCAGQRWQCLLFDHQRQRPAHRVEHQHRVRRHRHRYGAERRQLRGRLDRRNGVLTLIGVVVR</sequence>
<dbReference type="PROSITE" id="PS51318">
    <property type="entry name" value="TAT"/>
    <property type="match status" value="1"/>
</dbReference>
<dbReference type="Proteomes" id="UP000193711">
    <property type="component" value="Unassembled WGS sequence"/>
</dbReference>
<dbReference type="Gene3D" id="2.120.10.70">
    <property type="entry name" value="Fucose-specific lectin"/>
    <property type="match status" value="1"/>
</dbReference>
<dbReference type="SUPFAM" id="SSF89372">
    <property type="entry name" value="Fucose-specific lectin"/>
    <property type="match status" value="1"/>
</dbReference>
<evidence type="ECO:0000313" key="1">
    <source>
        <dbReference type="EMBL" id="SMH29894.1"/>
    </source>
</evidence>
<dbReference type="RefSeq" id="WP_085474894.1">
    <property type="nucleotide sequence ID" value="NZ_FXBM01000001.1"/>
</dbReference>
<dbReference type="OrthoDB" id="5122649at2"/>
<dbReference type="AlphaFoldDB" id="A0A1X7N0N6"/>
<dbReference type="InterPro" id="IPR006311">
    <property type="entry name" value="TAT_signal"/>
</dbReference>
<organism evidence="1 2">
    <name type="scientific">Rathayibacter oskolensis</name>
    <dbReference type="NCBI Taxonomy" id="1891671"/>
    <lineage>
        <taxon>Bacteria</taxon>
        <taxon>Bacillati</taxon>
        <taxon>Actinomycetota</taxon>
        <taxon>Actinomycetes</taxon>
        <taxon>Micrococcales</taxon>
        <taxon>Microbacteriaceae</taxon>
        <taxon>Rathayibacter</taxon>
    </lineage>
</organism>
<keyword evidence="2" id="KW-1185">Reference proteome</keyword>
<accession>A0A1X7N0N6</accession>
<reference evidence="2" key="1">
    <citation type="submission" date="2017-04" db="EMBL/GenBank/DDBJ databases">
        <authorList>
            <person name="Varghese N."/>
            <person name="Submissions S."/>
        </authorList>
    </citation>
    <scope>NUCLEOTIDE SEQUENCE [LARGE SCALE GENOMIC DNA]</scope>
    <source>
        <strain evidence="2">VKM Ac-2121</strain>
    </source>
</reference>
<gene>
    <name evidence="1" type="ORF">SAMN06295885_0358</name>
</gene>
<protein>
    <submittedName>
        <fullName evidence="1">Uncharacterized protein</fullName>
    </submittedName>
</protein>
<dbReference type="EMBL" id="FXBM01000001">
    <property type="protein sequence ID" value="SMH29894.1"/>
    <property type="molecule type" value="Genomic_DNA"/>
</dbReference>
<evidence type="ECO:0000313" key="2">
    <source>
        <dbReference type="Proteomes" id="UP000193711"/>
    </source>
</evidence>
<dbReference type="STRING" id="1891671.SAMN06295885_0358"/>
<proteinExistence type="predicted"/>
<name>A0A1X7N0N6_9MICO</name>